<dbReference type="SUPFAM" id="SSF81383">
    <property type="entry name" value="F-box domain"/>
    <property type="match status" value="1"/>
</dbReference>
<dbReference type="Pfam" id="PF24758">
    <property type="entry name" value="LRR_At5g56370"/>
    <property type="match status" value="1"/>
</dbReference>
<proteinExistence type="predicted"/>
<feature type="domain" description="FBD" evidence="1">
    <location>
        <begin position="350"/>
        <end position="421"/>
    </location>
</feature>
<evidence type="ECO:0000259" key="1">
    <source>
        <dbReference type="SMART" id="SM00579"/>
    </source>
</evidence>
<sequence>MGTKRATYDNLDRLSNSPKEIIDEILKRLPIRDAIKTSFLSRGWRYRWMSMPVLVFDRRSDTFMRRNQVYGLESEQQINTKLVNFVNKVLLLHNTTLSKFELNNFLLGDCSDLDQWILVLSRKKLNNLILVFKPAYPNFNPYHVPGCLFSCQTLQTLELRNCVVKLPSQYEGFIALTSLYLFYVNLTNDTLETLVAKSSLLKRLRLVSCNDLTHIIIDAPNLEQVSIRGCCETISFRNALKVRVACIQILLPGFPMRFRLDQVLGGLNKVRHISIVQPFLEMDVAPRTYYHHLTFVQLAVNLKDSKQVIAVRYLCRSSPLLKTLEIKTILDHSAHLYETNFWEARLRKEADVFPCLKTVRLTGFKGVKHDMEFTHFILMNAVVLETFSIYWGDRALLEKLTAVEKMMQFEKASSKAKVIFNSKT</sequence>
<dbReference type="Pfam" id="PF08387">
    <property type="entry name" value="FBD"/>
    <property type="match status" value="1"/>
</dbReference>
<dbReference type="InterPro" id="IPR055411">
    <property type="entry name" value="LRR_FXL15/At3g58940/PEG3-like"/>
</dbReference>
<dbReference type="Pfam" id="PF00646">
    <property type="entry name" value="F-box"/>
    <property type="match status" value="1"/>
</dbReference>
<dbReference type="PANTHER" id="PTHR34145:SF28">
    <property type="entry name" value="F-BOX DOMAIN-CONTAINING PROTEIN"/>
    <property type="match status" value="1"/>
</dbReference>
<keyword evidence="3" id="KW-1185">Reference proteome</keyword>
<evidence type="ECO:0000313" key="3">
    <source>
        <dbReference type="Proteomes" id="UP000554482"/>
    </source>
</evidence>
<dbReference type="OrthoDB" id="1424615at2759"/>
<dbReference type="InterPro" id="IPR036047">
    <property type="entry name" value="F-box-like_dom_sf"/>
</dbReference>
<dbReference type="PANTHER" id="PTHR34145">
    <property type="entry name" value="OS02G0105600 PROTEIN"/>
    <property type="match status" value="1"/>
</dbReference>
<dbReference type="InterPro" id="IPR006566">
    <property type="entry name" value="FBD"/>
</dbReference>
<dbReference type="InterPro" id="IPR053772">
    <property type="entry name" value="At1g61320/At1g61330-like"/>
</dbReference>
<dbReference type="InterPro" id="IPR032675">
    <property type="entry name" value="LRR_dom_sf"/>
</dbReference>
<dbReference type="SUPFAM" id="SSF52047">
    <property type="entry name" value="RNI-like"/>
    <property type="match status" value="1"/>
</dbReference>
<protein>
    <submittedName>
        <fullName evidence="2">F-box/FBD/LRR-repeat protein</fullName>
    </submittedName>
</protein>
<dbReference type="InterPro" id="IPR001810">
    <property type="entry name" value="F-box_dom"/>
</dbReference>
<accession>A0A7J6V6P8</accession>
<dbReference type="EMBL" id="JABWDY010037072">
    <property type="protein sequence ID" value="KAF5180686.1"/>
    <property type="molecule type" value="Genomic_DNA"/>
</dbReference>
<evidence type="ECO:0000313" key="2">
    <source>
        <dbReference type="EMBL" id="KAF5180686.1"/>
    </source>
</evidence>
<dbReference type="Proteomes" id="UP000554482">
    <property type="component" value="Unassembled WGS sequence"/>
</dbReference>
<dbReference type="AlphaFoldDB" id="A0A7J6V6P8"/>
<gene>
    <name evidence="2" type="ORF">FRX31_029726</name>
</gene>
<dbReference type="Gene3D" id="3.80.10.10">
    <property type="entry name" value="Ribonuclease Inhibitor"/>
    <property type="match status" value="1"/>
</dbReference>
<reference evidence="2 3" key="1">
    <citation type="submission" date="2020-06" db="EMBL/GenBank/DDBJ databases">
        <title>Transcriptomic and genomic resources for Thalictrum thalictroides and T. hernandezii: Facilitating candidate gene discovery in an emerging model plant lineage.</title>
        <authorList>
            <person name="Arias T."/>
            <person name="Riano-Pachon D.M."/>
            <person name="Di Stilio V.S."/>
        </authorList>
    </citation>
    <scope>NUCLEOTIDE SEQUENCE [LARGE SCALE GENOMIC DNA]</scope>
    <source>
        <strain evidence="3">cv. WT478/WT964</strain>
        <tissue evidence="2">Leaves</tissue>
    </source>
</reference>
<organism evidence="2 3">
    <name type="scientific">Thalictrum thalictroides</name>
    <name type="common">Rue-anemone</name>
    <name type="synonym">Anemone thalictroides</name>
    <dbReference type="NCBI Taxonomy" id="46969"/>
    <lineage>
        <taxon>Eukaryota</taxon>
        <taxon>Viridiplantae</taxon>
        <taxon>Streptophyta</taxon>
        <taxon>Embryophyta</taxon>
        <taxon>Tracheophyta</taxon>
        <taxon>Spermatophyta</taxon>
        <taxon>Magnoliopsida</taxon>
        <taxon>Ranunculales</taxon>
        <taxon>Ranunculaceae</taxon>
        <taxon>Thalictroideae</taxon>
        <taxon>Thalictrum</taxon>
    </lineage>
</organism>
<comment type="caution">
    <text evidence="2">The sequence shown here is derived from an EMBL/GenBank/DDBJ whole genome shotgun (WGS) entry which is preliminary data.</text>
</comment>
<name>A0A7J6V6P8_THATH</name>
<dbReference type="SMART" id="SM00579">
    <property type="entry name" value="FBD"/>
    <property type="match status" value="1"/>
</dbReference>